<feature type="region of interest" description="Disordered" evidence="2">
    <location>
        <begin position="116"/>
        <end position="235"/>
    </location>
</feature>
<dbReference type="InterPro" id="IPR004401">
    <property type="entry name" value="YbaB/EbfC"/>
</dbReference>
<sequence length="235" mass="23839">MATLKEQAAVLTEQLASQTEQLQAAQEQASAARGAATSPDGLVSITVDATGGMAELRLAPTAFARSTPERLARSISDTFAAAKAGAQAQVSGAFGSLAQAPVVDLGDVVEGMPSLRSLFETATRPLQPPEEQPGQGAPAPTDRSGPPPGGFRTPGPPNAAPPPGFAPHSPPHHGPPHAPPPGPFGQPAPPPGHGPAPGRPQPPGEPPRSAPRRRPADDEPDDDDGGGSIFQRGNW</sequence>
<evidence type="ECO:0000313" key="3">
    <source>
        <dbReference type="EMBL" id="APU13204.1"/>
    </source>
</evidence>
<proteinExistence type="predicted"/>
<evidence type="ECO:0000313" key="4">
    <source>
        <dbReference type="Proteomes" id="UP000185511"/>
    </source>
</evidence>
<dbReference type="InterPro" id="IPR036894">
    <property type="entry name" value="YbaB-like_sf"/>
</dbReference>
<dbReference type="EMBL" id="CP016076">
    <property type="protein sequence ID" value="APU13204.1"/>
    <property type="molecule type" value="Genomic_DNA"/>
</dbReference>
<dbReference type="AlphaFoldDB" id="A0AAC9PQJ7"/>
<feature type="compositionally biased region" description="Pro residues" evidence="2">
    <location>
        <begin position="145"/>
        <end position="169"/>
    </location>
</feature>
<dbReference type="Pfam" id="PF02575">
    <property type="entry name" value="YbaB_DNA_bd"/>
    <property type="match status" value="1"/>
</dbReference>
<dbReference type="Proteomes" id="UP000185511">
    <property type="component" value="Chromosome"/>
</dbReference>
<feature type="coiled-coil region" evidence="1">
    <location>
        <begin position="1"/>
        <end position="35"/>
    </location>
</feature>
<dbReference type="KEGG" id="acad:UA74_05640"/>
<dbReference type="GO" id="GO:0003677">
    <property type="term" value="F:DNA binding"/>
    <property type="evidence" value="ECO:0007669"/>
    <property type="project" value="InterPro"/>
</dbReference>
<reference evidence="4" key="1">
    <citation type="submission" date="2016-06" db="EMBL/GenBank/DDBJ databases">
        <title>Complete genome sequence of Actinoalloteichus fjordicus DSM 46855 (=ADI127-17), type strain of the new species Actinoalloteichus fjordicus.</title>
        <authorList>
            <person name="Ruckert C."/>
            <person name="Nouioui I."/>
            <person name="Willmese J."/>
            <person name="van Wezel G."/>
            <person name="Klenk H.-P."/>
            <person name="Kalinowski J."/>
            <person name="Zotchev S.B."/>
        </authorList>
    </citation>
    <scope>NUCLEOTIDE SEQUENCE [LARGE SCALE GENOMIC DNA]</scope>
    <source>
        <strain evidence="4">ADI127-7</strain>
    </source>
</reference>
<protein>
    <submittedName>
        <fullName evidence="3">Uncharacterized protein</fullName>
    </submittedName>
</protein>
<gene>
    <name evidence="3" type="ORF">UA74_05640</name>
</gene>
<dbReference type="SUPFAM" id="SSF82607">
    <property type="entry name" value="YbaB-like"/>
    <property type="match status" value="1"/>
</dbReference>
<keyword evidence="1" id="KW-0175">Coiled coil</keyword>
<keyword evidence="4" id="KW-1185">Reference proteome</keyword>
<organism evidence="3 4">
    <name type="scientific">Actinoalloteichus fjordicus</name>
    <dbReference type="NCBI Taxonomy" id="1612552"/>
    <lineage>
        <taxon>Bacteria</taxon>
        <taxon>Bacillati</taxon>
        <taxon>Actinomycetota</taxon>
        <taxon>Actinomycetes</taxon>
        <taxon>Pseudonocardiales</taxon>
        <taxon>Pseudonocardiaceae</taxon>
        <taxon>Actinoalloteichus</taxon>
    </lineage>
</organism>
<evidence type="ECO:0000256" key="1">
    <source>
        <dbReference type="SAM" id="Coils"/>
    </source>
</evidence>
<evidence type="ECO:0000256" key="2">
    <source>
        <dbReference type="SAM" id="MobiDB-lite"/>
    </source>
</evidence>
<dbReference type="Gene3D" id="3.30.1310.10">
    <property type="entry name" value="Nucleoid-associated protein YbaB-like domain"/>
    <property type="match status" value="1"/>
</dbReference>
<name>A0AAC9PQJ7_9PSEU</name>
<feature type="compositionally biased region" description="Pro residues" evidence="2">
    <location>
        <begin position="176"/>
        <end position="209"/>
    </location>
</feature>
<accession>A0AAC9PQJ7</accession>